<dbReference type="Pfam" id="PF13377">
    <property type="entry name" value="Peripla_BP_3"/>
    <property type="match status" value="1"/>
</dbReference>
<sequence length="344" mass="36495">MAVNGARAGRKTGPSIMDVARLAGVSGQTVSRVTNGADSVRPETRDRVLRAMDQLGYSPNHAARALRHGRFGSIGLLAHRFDRTGEAMMTDAVLRAAAVRDLSVTLVSVYAATADGWSPAARRMQHQTVDGLIIIRSEGASTLPLSLPAGMPVAVADSRVRGIYPTVVADEIGAVRAAVDHLLDLGHRTVHHISGPEDSEPARVRRSGWELRLAERGVPIPPVAVGDWTAESGYRAGTLLAADPEVTAILCANDETALGVLHALRAAGRHVPNDVSVVGYDGIALSAHSDPPLTTIYQDFTTMGTELVRLVVDQIDSHAYSDAPNVIVPSHLVVRESTAPPKRI</sequence>
<dbReference type="SUPFAM" id="SSF53822">
    <property type="entry name" value="Periplasmic binding protein-like I"/>
    <property type="match status" value="1"/>
</dbReference>
<dbReference type="PANTHER" id="PTHR30146:SF153">
    <property type="entry name" value="LACTOSE OPERON REPRESSOR"/>
    <property type="match status" value="1"/>
</dbReference>
<dbReference type="RefSeq" id="WP_313543229.1">
    <property type="nucleotide sequence ID" value="NZ_CP134880.1"/>
</dbReference>
<dbReference type="InterPro" id="IPR000843">
    <property type="entry name" value="HTH_LacI"/>
</dbReference>
<evidence type="ECO:0000256" key="3">
    <source>
        <dbReference type="ARBA" id="ARBA00023163"/>
    </source>
</evidence>
<dbReference type="Pfam" id="PF00356">
    <property type="entry name" value="LacI"/>
    <property type="match status" value="1"/>
</dbReference>
<dbReference type="EMBL" id="CP134880">
    <property type="protein sequence ID" value="WNM27277.1"/>
    <property type="molecule type" value="Genomic_DNA"/>
</dbReference>
<keyword evidence="2 5" id="KW-0238">DNA-binding</keyword>
<dbReference type="InterPro" id="IPR046335">
    <property type="entry name" value="LacI/GalR-like_sensor"/>
</dbReference>
<gene>
    <name evidence="5" type="ORF">RN607_13890</name>
</gene>
<dbReference type="InterPro" id="IPR010982">
    <property type="entry name" value="Lambda_DNA-bd_dom_sf"/>
</dbReference>
<dbReference type="Gene3D" id="1.10.260.40">
    <property type="entry name" value="lambda repressor-like DNA-binding domains"/>
    <property type="match status" value="1"/>
</dbReference>
<dbReference type="GO" id="GO:0003700">
    <property type="term" value="F:DNA-binding transcription factor activity"/>
    <property type="evidence" value="ECO:0007669"/>
    <property type="project" value="TreeGrafter"/>
</dbReference>
<dbReference type="InterPro" id="IPR028082">
    <property type="entry name" value="Peripla_BP_I"/>
</dbReference>
<feature type="domain" description="HTH lacI-type" evidence="4">
    <location>
        <begin position="14"/>
        <end position="68"/>
    </location>
</feature>
<dbReference type="PANTHER" id="PTHR30146">
    <property type="entry name" value="LACI-RELATED TRANSCRIPTIONAL REPRESSOR"/>
    <property type="match status" value="1"/>
</dbReference>
<evidence type="ECO:0000256" key="1">
    <source>
        <dbReference type="ARBA" id="ARBA00023015"/>
    </source>
</evidence>
<organism evidence="5">
    <name type="scientific">Demequina capsici</name>
    <dbReference type="NCBI Taxonomy" id="3075620"/>
    <lineage>
        <taxon>Bacteria</taxon>
        <taxon>Bacillati</taxon>
        <taxon>Actinomycetota</taxon>
        <taxon>Actinomycetes</taxon>
        <taxon>Micrococcales</taxon>
        <taxon>Demequinaceae</taxon>
        <taxon>Demequina</taxon>
    </lineage>
</organism>
<name>A0AA96FD51_9MICO</name>
<keyword evidence="3" id="KW-0804">Transcription</keyword>
<dbReference type="KEGG" id="dcp:RN607_13890"/>
<dbReference type="SUPFAM" id="SSF47413">
    <property type="entry name" value="lambda repressor-like DNA-binding domains"/>
    <property type="match status" value="1"/>
</dbReference>
<keyword evidence="1" id="KW-0805">Transcription regulation</keyword>
<evidence type="ECO:0000259" key="4">
    <source>
        <dbReference type="PROSITE" id="PS50932"/>
    </source>
</evidence>
<dbReference type="AlphaFoldDB" id="A0AA96FD51"/>
<dbReference type="CDD" id="cd01392">
    <property type="entry name" value="HTH_LacI"/>
    <property type="match status" value="1"/>
</dbReference>
<reference evidence="5" key="1">
    <citation type="submission" date="2023-09" db="EMBL/GenBank/DDBJ databases">
        <title>Demequina sp. a novel bacteria isolated from Capsicum annuum.</title>
        <authorList>
            <person name="Humaira Z."/>
            <person name="Lee J."/>
            <person name="Cho D."/>
        </authorList>
    </citation>
    <scope>NUCLEOTIDE SEQUENCE</scope>
    <source>
        <strain evidence="5">PMTSA13</strain>
    </source>
</reference>
<dbReference type="PROSITE" id="PS50932">
    <property type="entry name" value="HTH_LACI_2"/>
    <property type="match status" value="1"/>
</dbReference>
<dbReference type="SMART" id="SM00354">
    <property type="entry name" value="HTH_LACI"/>
    <property type="match status" value="1"/>
</dbReference>
<evidence type="ECO:0000256" key="2">
    <source>
        <dbReference type="ARBA" id="ARBA00023125"/>
    </source>
</evidence>
<dbReference type="Proteomes" id="UP001303408">
    <property type="component" value="Chromosome"/>
</dbReference>
<dbReference type="CDD" id="cd01574">
    <property type="entry name" value="PBP1_LacI"/>
    <property type="match status" value="1"/>
</dbReference>
<proteinExistence type="predicted"/>
<protein>
    <submittedName>
        <fullName evidence="5">LacI family DNA-binding transcriptional regulator</fullName>
    </submittedName>
</protein>
<accession>A0AA96FD51</accession>
<dbReference type="GO" id="GO:0000976">
    <property type="term" value="F:transcription cis-regulatory region binding"/>
    <property type="evidence" value="ECO:0007669"/>
    <property type="project" value="TreeGrafter"/>
</dbReference>
<evidence type="ECO:0000313" key="5">
    <source>
        <dbReference type="EMBL" id="WNM27277.1"/>
    </source>
</evidence>
<dbReference type="Gene3D" id="3.40.50.2300">
    <property type="match status" value="2"/>
</dbReference>